<feature type="transmembrane region" description="Helical" evidence="7">
    <location>
        <begin position="68"/>
        <end position="89"/>
    </location>
</feature>
<dbReference type="GO" id="GO:0005886">
    <property type="term" value="C:plasma membrane"/>
    <property type="evidence" value="ECO:0007669"/>
    <property type="project" value="UniProtKB-SubCell"/>
</dbReference>
<keyword evidence="6 7" id="KW-0472">Membrane</keyword>
<dbReference type="PANTHER" id="PTHR30506">
    <property type="entry name" value="INNER MEMBRANE PROTEIN"/>
    <property type="match status" value="1"/>
</dbReference>
<evidence type="ECO:0000313" key="9">
    <source>
        <dbReference type="EMBL" id="ANI93287.1"/>
    </source>
</evidence>
<protein>
    <submittedName>
        <fullName evidence="9">UPF0126 membrane protein</fullName>
    </submittedName>
</protein>
<organism evidence="9 10">
    <name type="scientific">Dietzia timorensis</name>
    <dbReference type="NCBI Taxonomy" id="499555"/>
    <lineage>
        <taxon>Bacteria</taxon>
        <taxon>Bacillati</taxon>
        <taxon>Actinomycetota</taxon>
        <taxon>Actinomycetes</taxon>
        <taxon>Mycobacteriales</taxon>
        <taxon>Dietziaceae</taxon>
        <taxon>Dietzia</taxon>
    </lineage>
</organism>
<gene>
    <name evidence="9" type="ORF">BJL86_2527</name>
</gene>
<evidence type="ECO:0000313" key="10">
    <source>
        <dbReference type="Proteomes" id="UP000186104"/>
    </source>
</evidence>
<comment type="similarity">
    <text evidence="2">Belongs to the UPF0126 family.</text>
</comment>
<evidence type="ECO:0000256" key="2">
    <source>
        <dbReference type="ARBA" id="ARBA00008193"/>
    </source>
</evidence>
<dbReference type="KEGG" id="dtm:BJL86_2527"/>
<dbReference type="Pfam" id="PF03458">
    <property type="entry name" value="Gly_transporter"/>
    <property type="match status" value="2"/>
</dbReference>
<keyword evidence="4 7" id="KW-0812">Transmembrane</keyword>
<evidence type="ECO:0000256" key="1">
    <source>
        <dbReference type="ARBA" id="ARBA00004651"/>
    </source>
</evidence>
<accession>A0A173LPS0</accession>
<dbReference type="PANTHER" id="PTHR30506:SF3">
    <property type="entry name" value="UPF0126 INNER MEMBRANE PROTEIN YADS-RELATED"/>
    <property type="match status" value="1"/>
</dbReference>
<keyword evidence="5 7" id="KW-1133">Transmembrane helix</keyword>
<evidence type="ECO:0000256" key="6">
    <source>
        <dbReference type="ARBA" id="ARBA00023136"/>
    </source>
</evidence>
<keyword evidence="10" id="KW-1185">Reference proteome</keyword>
<name>A0A173LPS0_9ACTN</name>
<feature type="domain" description="Glycine transporter" evidence="8">
    <location>
        <begin position="10"/>
        <end position="85"/>
    </location>
</feature>
<dbReference type="InterPro" id="IPR005115">
    <property type="entry name" value="Gly_transporter"/>
</dbReference>
<dbReference type="EMBL" id="CP015961">
    <property type="protein sequence ID" value="ANI93287.1"/>
    <property type="molecule type" value="Genomic_DNA"/>
</dbReference>
<feature type="transmembrane region" description="Helical" evidence="7">
    <location>
        <begin position="154"/>
        <end position="174"/>
    </location>
</feature>
<feature type="transmembrane region" description="Helical" evidence="7">
    <location>
        <begin position="180"/>
        <end position="197"/>
    </location>
</feature>
<dbReference type="AlphaFoldDB" id="A0A173LPS0"/>
<proteinExistence type="inferred from homology"/>
<evidence type="ECO:0000256" key="7">
    <source>
        <dbReference type="SAM" id="Phobius"/>
    </source>
</evidence>
<evidence type="ECO:0000256" key="5">
    <source>
        <dbReference type="ARBA" id="ARBA00022989"/>
    </source>
</evidence>
<comment type="subcellular location">
    <subcellularLocation>
        <location evidence="1">Cell membrane</location>
        <topology evidence="1">Multi-pass membrane protein</topology>
    </subcellularLocation>
</comment>
<feature type="domain" description="Glycine transporter" evidence="8">
    <location>
        <begin position="97"/>
        <end position="169"/>
    </location>
</feature>
<feature type="transmembrane region" description="Helical" evidence="7">
    <location>
        <begin position="6"/>
        <end position="28"/>
    </location>
</feature>
<feature type="transmembrane region" description="Helical" evidence="7">
    <location>
        <begin position="123"/>
        <end position="142"/>
    </location>
</feature>
<feature type="transmembrane region" description="Helical" evidence="7">
    <location>
        <begin position="35"/>
        <end position="56"/>
    </location>
</feature>
<keyword evidence="3" id="KW-1003">Cell membrane</keyword>
<reference evidence="9 10" key="1">
    <citation type="submission" date="2016-06" db="EMBL/GenBank/DDBJ databases">
        <title>Complete genome sequence of a saline-alkali tolerant type strain Dietzia timorensis ID05-A0528T.</title>
        <authorList>
            <person name="Wu X."/>
        </authorList>
    </citation>
    <scope>NUCLEOTIDE SEQUENCE [LARGE SCALE GENOMIC DNA]</scope>
    <source>
        <strain evidence="9 10">ID05-A0528</strain>
    </source>
</reference>
<dbReference type="Proteomes" id="UP000186104">
    <property type="component" value="Chromosome"/>
</dbReference>
<evidence type="ECO:0000259" key="8">
    <source>
        <dbReference type="Pfam" id="PF03458"/>
    </source>
</evidence>
<sequence length="214" mass="22099">MVSSELLVLLLDLAGTVAFAVYGALSAIRYTRLDLVGVLVLGSVTAMGGGAMRDAILGATPVNAVSDWRYPAAALFGALITFFAARWLARLEPAIVVFDALGLGFFAVSGAGTALAFGASPVGAVLLGMLTAVGGGTVRDIMLSRIPSILYQDLYATSALVGALIVVVCEEFGLDELVPATVAVLTAITIRLVAWRWKISAPGVPWRDSISGAD</sequence>
<evidence type="ECO:0000256" key="3">
    <source>
        <dbReference type="ARBA" id="ARBA00022475"/>
    </source>
</evidence>
<feature type="transmembrane region" description="Helical" evidence="7">
    <location>
        <begin position="96"/>
        <end position="117"/>
    </location>
</feature>
<evidence type="ECO:0000256" key="4">
    <source>
        <dbReference type="ARBA" id="ARBA00022692"/>
    </source>
</evidence>
<dbReference type="RefSeq" id="WP_197487650.1">
    <property type="nucleotide sequence ID" value="NZ_CP015961.1"/>
</dbReference>